<protein>
    <submittedName>
        <fullName evidence="1">Unannotated protein</fullName>
    </submittedName>
</protein>
<name>A0A6J6E781_9ZZZZ</name>
<dbReference type="InterPro" id="IPR036689">
    <property type="entry name" value="ESAT-6-like_sf"/>
</dbReference>
<dbReference type="Gene3D" id="1.10.287.1060">
    <property type="entry name" value="ESAT-6-like"/>
    <property type="match status" value="1"/>
</dbReference>
<sequence length="94" mass="10090">MSHQSIGIIGADPEQLANLGRTLQRQRDIVDGVLATVGAALDGTTWTGPARRAFEADWSGGFRVALQRLAEAFTASGHECQVRADELRRVMGAI</sequence>
<reference evidence="1" key="1">
    <citation type="submission" date="2020-05" db="EMBL/GenBank/DDBJ databases">
        <authorList>
            <person name="Chiriac C."/>
            <person name="Salcher M."/>
            <person name="Ghai R."/>
            <person name="Kavagutti S V."/>
        </authorList>
    </citation>
    <scope>NUCLEOTIDE SEQUENCE</scope>
</reference>
<gene>
    <name evidence="1" type="ORF">UFOPK1722_00478</name>
</gene>
<dbReference type="AlphaFoldDB" id="A0A6J6E781"/>
<accession>A0A6J6E781</accession>
<dbReference type="EMBL" id="CAEZTS010000028">
    <property type="protein sequence ID" value="CAB4572440.1"/>
    <property type="molecule type" value="Genomic_DNA"/>
</dbReference>
<organism evidence="1">
    <name type="scientific">freshwater metagenome</name>
    <dbReference type="NCBI Taxonomy" id="449393"/>
    <lineage>
        <taxon>unclassified sequences</taxon>
        <taxon>metagenomes</taxon>
        <taxon>ecological metagenomes</taxon>
    </lineage>
</organism>
<evidence type="ECO:0000313" key="1">
    <source>
        <dbReference type="EMBL" id="CAB4572440.1"/>
    </source>
</evidence>
<proteinExistence type="predicted"/>
<dbReference type="SUPFAM" id="SSF140453">
    <property type="entry name" value="EsxAB dimer-like"/>
    <property type="match status" value="1"/>
</dbReference>